<dbReference type="InterPro" id="IPR002508">
    <property type="entry name" value="MurNAc-LAA_cat"/>
</dbReference>
<keyword evidence="7" id="KW-1185">Reference proteome</keyword>
<feature type="region of interest" description="Disordered" evidence="4">
    <location>
        <begin position="20"/>
        <end position="39"/>
    </location>
</feature>
<dbReference type="Pfam" id="PF01520">
    <property type="entry name" value="Amidase_3"/>
    <property type="match status" value="1"/>
</dbReference>
<dbReference type="CDD" id="cd02696">
    <property type="entry name" value="MurNAc-LAA"/>
    <property type="match status" value="1"/>
</dbReference>
<evidence type="ECO:0000259" key="5">
    <source>
        <dbReference type="SMART" id="SM00646"/>
    </source>
</evidence>
<organism evidence="6 7">
    <name type="scientific">Sphingomicrobium clamense</name>
    <dbReference type="NCBI Taxonomy" id="2851013"/>
    <lineage>
        <taxon>Bacteria</taxon>
        <taxon>Pseudomonadati</taxon>
        <taxon>Pseudomonadota</taxon>
        <taxon>Alphaproteobacteria</taxon>
        <taxon>Sphingomonadales</taxon>
        <taxon>Sphingomonadaceae</taxon>
        <taxon>Sphingomicrobium</taxon>
    </lineage>
</organism>
<dbReference type="EC" id="3.5.1.28" evidence="2"/>
<keyword evidence="3" id="KW-0378">Hydrolase</keyword>
<dbReference type="Proteomes" id="UP000698028">
    <property type="component" value="Unassembled WGS sequence"/>
</dbReference>
<feature type="domain" description="MurNAc-LAA" evidence="5">
    <location>
        <begin position="126"/>
        <end position="277"/>
    </location>
</feature>
<comment type="catalytic activity">
    <reaction evidence="1">
        <text>Hydrolyzes the link between N-acetylmuramoyl residues and L-amino acid residues in certain cell-wall glycopeptides.</text>
        <dbReference type="EC" id="3.5.1.28"/>
    </reaction>
</comment>
<dbReference type="PANTHER" id="PTHR30404:SF0">
    <property type="entry name" value="N-ACETYLMURAMOYL-L-ALANINE AMIDASE AMIC"/>
    <property type="match status" value="1"/>
</dbReference>
<dbReference type="PANTHER" id="PTHR30404">
    <property type="entry name" value="N-ACETYLMURAMOYL-L-ALANINE AMIDASE"/>
    <property type="match status" value="1"/>
</dbReference>
<reference evidence="6 7" key="1">
    <citation type="submission" date="2021-07" db="EMBL/GenBank/DDBJ databases">
        <title>The draft genome sequence of Sphingomicrobium sp. B8.</title>
        <authorList>
            <person name="Mu L."/>
        </authorList>
    </citation>
    <scope>NUCLEOTIDE SEQUENCE [LARGE SCALE GENOMIC DNA]</scope>
    <source>
        <strain evidence="6 7">B8</strain>
    </source>
</reference>
<dbReference type="InterPro" id="IPR050695">
    <property type="entry name" value="N-acetylmuramoyl_amidase_3"/>
</dbReference>
<dbReference type="EMBL" id="JAHVAH010000001">
    <property type="protein sequence ID" value="MBW0144532.1"/>
    <property type="molecule type" value="Genomic_DNA"/>
</dbReference>
<dbReference type="PROSITE" id="PS51257">
    <property type="entry name" value="PROKAR_LIPOPROTEIN"/>
    <property type="match status" value="1"/>
</dbReference>
<evidence type="ECO:0000256" key="3">
    <source>
        <dbReference type="ARBA" id="ARBA00022801"/>
    </source>
</evidence>
<sequence length="286" mass="29887">MIRISALLSICALLAACGGEGRAPDRTDPREVIEGEAGEGGVTINLREAGGPVRISEARVPGQPMVLIDPGHGGEDGGAVSPGGVREKDLTLAFAEELRDLLVERGRVRVALTRDKDATVNLEQRPQIARAIGADLFVSIHMDSAPNPEATGVTIYSLSDVASTKEAAALAAAERERVGPVTSGGEGAVEHLLTDLALRDQMSASAAFARRFLRRAGEGVPLRPTPHQFADFVVLRGAQTPGALVEAGYLTNATDAARLSSVEGRRPLVQALAEAIEADLAARGPR</sequence>
<evidence type="ECO:0000256" key="2">
    <source>
        <dbReference type="ARBA" id="ARBA00011901"/>
    </source>
</evidence>
<evidence type="ECO:0000256" key="4">
    <source>
        <dbReference type="SAM" id="MobiDB-lite"/>
    </source>
</evidence>
<proteinExistence type="predicted"/>
<evidence type="ECO:0000256" key="1">
    <source>
        <dbReference type="ARBA" id="ARBA00001561"/>
    </source>
</evidence>
<protein>
    <recommendedName>
        <fullName evidence="2">N-acetylmuramoyl-L-alanine amidase</fullName>
        <ecNumber evidence="2">3.5.1.28</ecNumber>
    </recommendedName>
</protein>
<name>A0ABS6V5Q9_9SPHN</name>
<dbReference type="SMART" id="SM00646">
    <property type="entry name" value="Ami_3"/>
    <property type="match status" value="1"/>
</dbReference>
<accession>A0ABS6V5Q9</accession>
<evidence type="ECO:0000313" key="6">
    <source>
        <dbReference type="EMBL" id="MBW0144532.1"/>
    </source>
</evidence>
<feature type="compositionally biased region" description="Basic and acidic residues" evidence="4">
    <location>
        <begin position="22"/>
        <end position="33"/>
    </location>
</feature>
<comment type="caution">
    <text evidence="6">The sequence shown here is derived from an EMBL/GenBank/DDBJ whole genome shotgun (WGS) entry which is preliminary data.</text>
</comment>
<dbReference type="RefSeq" id="WP_218632518.1">
    <property type="nucleotide sequence ID" value="NZ_JAHVAH010000001.1"/>
</dbReference>
<gene>
    <name evidence="6" type="ORF">KTQ36_04385</name>
</gene>
<evidence type="ECO:0000313" key="7">
    <source>
        <dbReference type="Proteomes" id="UP000698028"/>
    </source>
</evidence>